<dbReference type="NCBIfam" id="TIGR00556">
    <property type="entry name" value="pantethn_trn"/>
    <property type="match status" value="1"/>
</dbReference>
<comment type="subcellular location">
    <subcellularLocation>
        <location evidence="8">Cytoplasm</location>
    </subcellularLocation>
</comment>
<dbReference type="InterPro" id="IPR037143">
    <property type="entry name" value="4-PPantetheinyl_Trfase_dom_sf"/>
</dbReference>
<dbReference type="HAMAP" id="MF_00101">
    <property type="entry name" value="AcpS"/>
    <property type="match status" value="1"/>
</dbReference>
<comment type="caution">
    <text evidence="10">The sequence shown here is derived from an EMBL/GenBank/DDBJ whole genome shotgun (WGS) entry which is preliminary data.</text>
</comment>
<gene>
    <name evidence="8 10" type="primary">acpS</name>
    <name evidence="10" type="ORF">IAC39_04205</name>
</gene>
<dbReference type="InterPro" id="IPR004568">
    <property type="entry name" value="Ppantetheine-prot_Trfase_dom"/>
</dbReference>
<evidence type="ECO:0000256" key="1">
    <source>
        <dbReference type="ARBA" id="ARBA00022516"/>
    </source>
</evidence>
<dbReference type="EC" id="2.7.8.7" evidence="8"/>
<accession>A0A9D1KLG8</accession>
<sequence>MRVGIDSVEIARIEKSILRPGFLERVYSEEELCLFRERNMRAETIAANFAVKEAFSKAIGTGVVGFSLKDVCALRDESGAPYLKLIGSAKSLAQGLSFTVSITHTETTATAIVIAYKDDM</sequence>
<dbReference type="GO" id="GO:0000287">
    <property type="term" value="F:magnesium ion binding"/>
    <property type="evidence" value="ECO:0007669"/>
    <property type="project" value="UniProtKB-UniRule"/>
</dbReference>
<evidence type="ECO:0000256" key="7">
    <source>
        <dbReference type="ARBA" id="ARBA00023160"/>
    </source>
</evidence>
<dbReference type="AlphaFoldDB" id="A0A9D1KLG8"/>
<feature type="binding site" evidence="8">
    <location>
        <position position="53"/>
    </location>
    <ligand>
        <name>Mg(2+)</name>
        <dbReference type="ChEBI" id="CHEBI:18420"/>
    </ligand>
</feature>
<evidence type="ECO:0000256" key="2">
    <source>
        <dbReference type="ARBA" id="ARBA00022679"/>
    </source>
</evidence>
<evidence type="ECO:0000256" key="8">
    <source>
        <dbReference type="HAMAP-Rule" id="MF_00101"/>
    </source>
</evidence>
<keyword evidence="7 8" id="KW-0275">Fatty acid biosynthesis</keyword>
<dbReference type="Pfam" id="PF01648">
    <property type="entry name" value="ACPS"/>
    <property type="match status" value="1"/>
</dbReference>
<dbReference type="InterPro" id="IPR008278">
    <property type="entry name" value="4-PPantetheinyl_Trfase_dom"/>
</dbReference>
<dbReference type="Gene3D" id="3.90.470.20">
    <property type="entry name" value="4'-phosphopantetheinyl transferase domain"/>
    <property type="match status" value="1"/>
</dbReference>
<dbReference type="GO" id="GO:0006633">
    <property type="term" value="P:fatty acid biosynthetic process"/>
    <property type="evidence" value="ECO:0007669"/>
    <property type="project" value="UniProtKB-UniRule"/>
</dbReference>
<keyword evidence="5 8" id="KW-0460">Magnesium</keyword>
<evidence type="ECO:0000256" key="4">
    <source>
        <dbReference type="ARBA" id="ARBA00022832"/>
    </source>
</evidence>
<organism evidence="10 11">
    <name type="scientific">Candidatus Faeciplasma pullistercoris</name>
    <dbReference type="NCBI Taxonomy" id="2840800"/>
    <lineage>
        <taxon>Bacteria</taxon>
        <taxon>Bacillati</taxon>
        <taxon>Bacillota</taxon>
        <taxon>Clostridia</taxon>
        <taxon>Eubacteriales</taxon>
        <taxon>Oscillospiraceae</taxon>
        <taxon>Oscillospiraceae incertae sedis</taxon>
        <taxon>Candidatus Faeciplasma</taxon>
    </lineage>
</organism>
<keyword evidence="4 8" id="KW-0276">Fatty acid metabolism</keyword>
<reference evidence="10" key="2">
    <citation type="journal article" date="2021" name="PeerJ">
        <title>Extensive microbial diversity within the chicken gut microbiome revealed by metagenomics and culture.</title>
        <authorList>
            <person name="Gilroy R."/>
            <person name="Ravi A."/>
            <person name="Getino M."/>
            <person name="Pursley I."/>
            <person name="Horton D.L."/>
            <person name="Alikhan N.F."/>
            <person name="Baker D."/>
            <person name="Gharbi K."/>
            <person name="Hall N."/>
            <person name="Watson M."/>
            <person name="Adriaenssens E.M."/>
            <person name="Foster-Nyarko E."/>
            <person name="Jarju S."/>
            <person name="Secka A."/>
            <person name="Antonio M."/>
            <person name="Oren A."/>
            <person name="Chaudhuri R.R."/>
            <person name="La Ragione R."/>
            <person name="Hildebrand F."/>
            <person name="Pallen M.J."/>
        </authorList>
    </citation>
    <scope>NUCLEOTIDE SEQUENCE</scope>
    <source>
        <strain evidence="10">CHK33-4379</strain>
    </source>
</reference>
<dbReference type="SUPFAM" id="SSF56214">
    <property type="entry name" value="4'-phosphopantetheinyl transferase"/>
    <property type="match status" value="1"/>
</dbReference>
<comment type="cofactor">
    <cofactor evidence="8">
        <name>Mg(2+)</name>
        <dbReference type="ChEBI" id="CHEBI:18420"/>
    </cofactor>
</comment>
<evidence type="ECO:0000259" key="9">
    <source>
        <dbReference type="Pfam" id="PF01648"/>
    </source>
</evidence>
<comment type="catalytic activity">
    <reaction evidence="8">
        <text>apo-[ACP] + CoA = holo-[ACP] + adenosine 3',5'-bisphosphate + H(+)</text>
        <dbReference type="Rhea" id="RHEA:12068"/>
        <dbReference type="Rhea" id="RHEA-COMP:9685"/>
        <dbReference type="Rhea" id="RHEA-COMP:9690"/>
        <dbReference type="ChEBI" id="CHEBI:15378"/>
        <dbReference type="ChEBI" id="CHEBI:29999"/>
        <dbReference type="ChEBI" id="CHEBI:57287"/>
        <dbReference type="ChEBI" id="CHEBI:58343"/>
        <dbReference type="ChEBI" id="CHEBI:64479"/>
        <dbReference type="EC" id="2.7.8.7"/>
    </reaction>
</comment>
<dbReference type="GO" id="GO:0005737">
    <property type="term" value="C:cytoplasm"/>
    <property type="evidence" value="ECO:0007669"/>
    <property type="project" value="UniProtKB-SubCell"/>
</dbReference>
<dbReference type="GO" id="GO:0008897">
    <property type="term" value="F:holo-[acyl-carrier-protein] synthase activity"/>
    <property type="evidence" value="ECO:0007669"/>
    <property type="project" value="UniProtKB-UniRule"/>
</dbReference>
<evidence type="ECO:0000256" key="5">
    <source>
        <dbReference type="ARBA" id="ARBA00022842"/>
    </source>
</evidence>
<feature type="domain" description="4'-phosphopantetheinyl transferase" evidence="9">
    <location>
        <begin position="2"/>
        <end position="93"/>
    </location>
</feature>
<dbReference type="InterPro" id="IPR002582">
    <property type="entry name" value="ACPS"/>
</dbReference>
<dbReference type="Proteomes" id="UP000824136">
    <property type="component" value="Unassembled WGS sequence"/>
</dbReference>
<keyword evidence="2 8" id="KW-0808">Transferase</keyword>
<feature type="binding site" evidence="8">
    <location>
        <position position="6"/>
    </location>
    <ligand>
        <name>Mg(2+)</name>
        <dbReference type="ChEBI" id="CHEBI:18420"/>
    </ligand>
</feature>
<keyword evidence="3 8" id="KW-0479">Metal-binding</keyword>
<dbReference type="NCBIfam" id="TIGR00516">
    <property type="entry name" value="acpS"/>
    <property type="match status" value="1"/>
</dbReference>
<keyword evidence="8" id="KW-0963">Cytoplasm</keyword>
<evidence type="ECO:0000256" key="6">
    <source>
        <dbReference type="ARBA" id="ARBA00023098"/>
    </source>
</evidence>
<keyword evidence="6 8" id="KW-0443">Lipid metabolism</keyword>
<comment type="function">
    <text evidence="8">Transfers the 4'-phosphopantetheine moiety from coenzyme A to a Ser of acyl-carrier-protein.</text>
</comment>
<evidence type="ECO:0000256" key="3">
    <source>
        <dbReference type="ARBA" id="ARBA00022723"/>
    </source>
</evidence>
<name>A0A9D1KLG8_9FIRM</name>
<dbReference type="EMBL" id="DVLL01000016">
    <property type="protein sequence ID" value="HIT58898.1"/>
    <property type="molecule type" value="Genomic_DNA"/>
</dbReference>
<keyword evidence="1 8" id="KW-0444">Lipid biosynthesis</keyword>
<evidence type="ECO:0000313" key="11">
    <source>
        <dbReference type="Proteomes" id="UP000824136"/>
    </source>
</evidence>
<protein>
    <recommendedName>
        <fullName evidence="8">Holo-[acyl-carrier-protein] synthase</fullName>
        <shortName evidence="8">Holo-ACP synthase</shortName>
        <ecNumber evidence="8">2.7.8.7</ecNumber>
    </recommendedName>
    <alternativeName>
        <fullName evidence="8">4'-phosphopantetheinyl transferase AcpS</fullName>
    </alternativeName>
</protein>
<reference evidence="10" key="1">
    <citation type="submission" date="2020-10" db="EMBL/GenBank/DDBJ databases">
        <authorList>
            <person name="Gilroy R."/>
        </authorList>
    </citation>
    <scope>NUCLEOTIDE SEQUENCE</scope>
    <source>
        <strain evidence="10">CHK33-4379</strain>
    </source>
</reference>
<proteinExistence type="inferred from homology"/>
<evidence type="ECO:0000313" key="10">
    <source>
        <dbReference type="EMBL" id="HIT58898.1"/>
    </source>
</evidence>
<comment type="similarity">
    <text evidence="8">Belongs to the P-Pant transferase superfamily. AcpS family.</text>
</comment>